<dbReference type="InterPro" id="IPR023286">
    <property type="entry name" value="ABATE_dom_sf"/>
</dbReference>
<dbReference type="RefSeq" id="WP_183294299.1">
    <property type="nucleotide sequence ID" value="NZ_JACHVX010000001.1"/>
</dbReference>
<evidence type="ECO:0000313" key="2">
    <source>
        <dbReference type="EMBL" id="MBB2921252.1"/>
    </source>
</evidence>
<reference evidence="2 3" key="1">
    <citation type="submission" date="2020-08" db="EMBL/GenBank/DDBJ databases">
        <title>The Agave Microbiome: Exploring the role of microbial communities in plant adaptations to desert environments.</title>
        <authorList>
            <person name="Partida-Martinez L.P."/>
        </authorList>
    </citation>
    <scope>NUCLEOTIDE SEQUENCE [LARGE SCALE GENOMIC DNA]</scope>
    <source>
        <strain evidence="2 3">RAS26</strain>
    </source>
</reference>
<name>A0A7W4UBQ7_9CELL</name>
<gene>
    <name evidence="2" type="ORF">FHR80_000146</name>
</gene>
<feature type="domain" description="Zinc finger CGNR" evidence="1">
    <location>
        <begin position="130"/>
        <end position="171"/>
    </location>
</feature>
<accession>A0A7W4UBQ7</accession>
<reference evidence="2 3" key="2">
    <citation type="submission" date="2020-08" db="EMBL/GenBank/DDBJ databases">
        <authorList>
            <person name="Partida-Martinez L."/>
            <person name="Huntemann M."/>
            <person name="Clum A."/>
            <person name="Wang J."/>
            <person name="Palaniappan K."/>
            <person name="Ritter S."/>
            <person name="Chen I.-M."/>
            <person name="Stamatis D."/>
            <person name="Reddy T."/>
            <person name="O'Malley R."/>
            <person name="Daum C."/>
            <person name="Shapiro N."/>
            <person name="Ivanova N."/>
            <person name="Kyrpides N."/>
            <person name="Woyke T."/>
        </authorList>
    </citation>
    <scope>NUCLEOTIDE SEQUENCE [LARGE SCALE GENOMIC DNA]</scope>
    <source>
        <strain evidence="2 3">RAS26</strain>
    </source>
</reference>
<organism evidence="2 3">
    <name type="scientific">Cellulomonas cellasea</name>
    <dbReference type="NCBI Taxonomy" id="43670"/>
    <lineage>
        <taxon>Bacteria</taxon>
        <taxon>Bacillati</taxon>
        <taxon>Actinomycetota</taxon>
        <taxon>Actinomycetes</taxon>
        <taxon>Micrococcales</taxon>
        <taxon>Cellulomonadaceae</taxon>
        <taxon>Cellulomonas</taxon>
    </lineage>
</organism>
<protein>
    <submittedName>
        <fullName evidence="2">Putative RNA-binding Zn ribbon-like protein</fullName>
    </submittedName>
</protein>
<sequence>MHFNHDNMLGVHAAVDLVNLADAAWSHDALSATLTLHDFAHPDLDAPAVEELRNWARRLRTVFEAPDADARCSAVNALLAAGAGRAHLSTHDGLRPHLHFVPEGAGILERVRAVTAGGLALFTVEAAGARVGACARSGCRRVFVDVSRNGTRAYCSARCGNAAAVTRHRTRS</sequence>
<dbReference type="AlphaFoldDB" id="A0A7W4UBQ7"/>
<dbReference type="InterPro" id="IPR021005">
    <property type="entry name" value="Znf_CGNR"/>
</dbReference>
<dbReference type="Pfam" id="PF11706">
    <property type="entry name" value="zf-CGNR"/>
    <property type="match status" value="1"/>
</dbReference>
<dbReference type="SUPFAM" id="SSF160904">
    <property type="entry name" value="Jann2411-like"/>
    <property type="match status" value="1"/>
</dbReference>
<proteinExistence type="predicted"/>
<evidence type="ECO:0000259" key="1">
    <source>
        <dbReference type="Pfam" id="PF11706"/>
    </source>
</evidence>
<dbReference type="EMBL" id="JACHVX010000001">
    <property type="protein sequence ID" value="MBB2921252.1"/>
    <property type="molecule type" value="Genomic_DNA"/>
</dbReference>
<dbReference type="PANTHER" id="PTHR35525:SF3">
    <property type="entry name" value="BLL6575 PROTEIN"/>
    <property type="match status" value="1"/>
</dbReference>
<comment type="caution">
    <text evidence="2">The sequence shown here is derived from an EMBL/GenBank/DDBJ whole genome shotgun (WGS) entry which is preliminary data.</text>
</comment>
<evidence type="ECO:0000313" key="3">
    <source>
        <dbReference type="Proteomes" id="UP000518206"/>
    </source>
</evidence>
<dbReference type="InterPro" id="IPR010852">
    <property type="entry name" value="ABATE"/>
</dbReference>
<dbReference type="PANTHER" id="PTHR35525">
    <property type="entry name" value="BLL6575 PROTEIN"/>
    <property type="match status" value="1"/>
</dbReference>
<dbReference type="Gene3D" id="1.10.3300.10">
    <property type="entry name" value="Jann2411-like domain"/>
    <property type="match status" value="1"/>
</dbReference>
<dbReference type="Proteomes" id="UP000518206">
    <property type="component" value="Unassembled WGS sequence"/>
</dbReference>